<dbReference type="EMBL" id="VCKZ01000141">
    <property type="protein sequence ID" value="TMR36801.1"/>
    <property type="molecule type" value="Genomic_DNA"/>
</dbReference>
<name>A0A5S4GWC4_9ACTN</name>
<feature type="transmembrane region" description="Helical" evidence="2">
    <location>
        <begin position="272"/>
        <end position="294"/>
    </location>
</feature>
<feature type="transmembrane region" description="Helical" evidence="2">
    <location>
        <begin position="54"/>
        <end position="74"/>
    </location>
</feature>
<feature type="transmembrane region" description="Helical" evidence="2">
    <location>
        <begin position="21"/>
        <end position="42"/>
    </location>
</feature>
<evidence type="ECO:0000313" key="4">
    <source>
        <dbReference type="EMBL" id="TMR36801.1"/>
    </source>
</evidence>
<sequence>MPTPPRAQPARITEVDVLRGFALFGITLANTVALTGTTAPATGGLGHWAFETLLHQRFFPIFSFLFGLSFGLFLDAVQGRTRSPRLLMLARLGFLVPFGALHRLLQPREVLLTYAVVGIIVLLPASYLPGRRTVLALGTAATAAAALLTGGSTLIPGLFLIGFAGAKYGPDKLLTLPTSRVCTALAITSVIAIALNVQQIHYGSDSTSRAATVAGLATAATYVIAIVLLLRTPIRRVLHPLAPVGRMALTCYIAATPLILISDQALHLDDGYGIALAIGMGVFVAELTFSMLWLRRARYGPLEWVWRCLTWWSFVPNSSRGSSRHGPAGLRWSPSRDGCR</sequence>
<dbReference type="Pfam" id="PF04235">
    <property type="entry name" value="DUF418"/>
    <property type="match status" value="1"/>
</dbReference>
<evidence type="ECO:0000259" key="3">
    <source>
        <dbReference type="Pfam" id="PF04235"/>
    </source>
</evidence>
<dbReference type="InterPro" id="IPR007349">
    <property type="entry name" value="DUF418"/>
</dbReference>
<dbReference type="OrthoDB" id="9807744at2"/>
<reference evidence="4 5" key="1">
    <citation type="submission" date="2019-05" db="EMBL/GenBank/DDBJ databases">
        <title>Draft genome sequence of Actinomadura geliboluensis A8036.</title>
        <authorList>
            <person name="Saricaoglu S."/>
            <person name="Isik K."/>
        </authorList>
    </citation>
    <scope>NUCLEOTIDE SEQUENCE [LARGE SCALE GENOMIC DNA]</scope>
    <source>
        <strain evidence="4 5">A8036</strain>
    </source>
</reference>
<dbReference type="InterPro" id="IPR052529">
    <property type="entry name" value="Bact_Transport_Assoc"/>
</dbReference>
<dbReference type="PANTHER" id="PTHR30590:SF3">
    <property type="entry name" value="HYPOTHETICAL MEMBRANE SPANNING PROTEIN"/>
    <property type="match status" value="1"/>
</dbReference>
<evidence type="ECO:0000256" key="2">
    <source>
        <dbReference type="SAM" id="Phobius"/>
    </source>
</evidence>
<evidence type="ECO:0000256" key="1">
    <source>
        <dbReference type="SAM" id="MobiDB-lite"/>
    </source>
</evidence>
<organism evidence="4 5">
    <name type="scientific">Actinomadura geliboluensis</name>
    <dbReference type="NCBI Taxonomy" id="882440"/>
    <lineage>
        <taxon>Bacteria</taxon>
        <taxon>Bacillati</taxon>
        <taxon>Actinomycetota</taxon>
        <taxon>Actinomycetes</taxon>
        <taxon>Streptosporangiales</taxon>
        <taxon>Thermomonosporaceae</taxon>
        <taxon>Actinomadura</taxon>
    </lineage>
</organism>
<keyword evidence="2" id="KW-1133">Transmembrane helix</keyword>
<gene>
    <name evidence="4" type="ORF">ETD96_19890</name>
</gene>
<feature type="transmembrane region" description="Helical" evidence="2">
    <location>
        <begin position="111"/>
        <end position="128"/>
    </location>
</feature>
<feature type="transmembrane region" description="Helical" evidence="2">
    <location>
        <begin position="178"/>
        <end position="198"/>
    </location>
</feature>
<keyword evidence="2" id="KW-0812">Transmembrane</keyword>
<proteinExistence type="predicted"/>
<comment type="caution">
    <text evidence="4">The sequence shown here is derived from an EMBL/GenBank/DDBJ whole genome shotgun (WGS) entry which is preliminary data.</text>
</comment>
<feature type="transmembrane region" description="Helical" evidence="2">
    <location>
        <begin position="210"/>
        <end position="230"/>
    </location>
</feature>
<protein>
    <submittedName>
        <fullName evidence="4">DUF418 domain-containing protein</fullName>
    </submittedName>
</protein>
<accession>A0A5S4GWC4</accession>
<keyword evidence="5" id="KW-1185">Reference proteome</keyword>
<dbReference type="Proteomes" id="UP000305238">
    <property type="component" value="Unassembled WGS sequence"/>
</dbReference>
<dbReference type="PANTHER" id="PTHR30590">
    <property type="entry name" value="INNER MEMBRANE PROTEIN"/>
    <property type="match status" value="1"/>
</dbReference>
<feature type="domain" description="DUF418" evidence="3">
    <location>
        <begin position="185"/>
        <end position="312"/>
    </location>
</feature>
<feature type="region of interest" description="Disordered" evidence="1">
    <location>
        <begin position="318"/>
        <end position="340"/>
    </location>
</feature>
<dbReference type="RefSeq" id="WP_138637974.1">
    <property type="nucleotide sequence ID" value="NZ_JASWDG010000058.1"/>
</dbReference>
<evidence type="ECO:0000313" key="5">
    <source>
        <dbReference type="Proteomes" id="UP000305238"/>
    </source>
</evidence>
<feature type="transmembrane region" description="Helical" evidence="2">
    <location>
        <begin position="140"/>
        <end position="166"/>
    </location>
</feature>
<keyword evidence="2" id="KW-0472">Membrane</keyword>
<dbReference type="AlphaFoldDB" id="A0A5S4GWC4"/>